<dbReference type="InterPro" id="IPR001099">
    <property type="entry name" value="Chalcone/stilbene_synt_N"/>
</dbReference>
<gene>
    <name evidence="3" type="ORF">GCM10010449_11480</name>
</gene>
<dbReference type="Gene3D" id="3.40.47.10">
    <property type="match status" value="2"/>
</dbReference>
<organism evidence="3 4">
    <name type="scientific">Streptomyces rectiviolaceus</name>
    <dbReference type="NCBI Taxonomy" id="332591"/>
    <lineage>
        <taxon>Bacteria</taxon>
        <taxon>Bacillati</taxon>
        <taxon>Actinomycetota</taxon>
        <taxon>Actinomycetes</taxon>
        <taxon>Kitasatosporales</taxon>
        <taxon>Streptomycetaceae</taxon>
        <taxon>Streptomyces</taxon>
    </lineage>
</organism>
<dbReference type="PIRSF" id="PIRSF000451">
    <property type="entry name" value="PKS_III"/>
    <property type="match status" value="1"/>
</dbReference>
<evidence type="ECO:0000313" key="4">
    <source>
        <dbReference type="Proteomes" id="UP001501637"/>
    </source>
</evidence>
<dbReference type="Pfam" id="PF00195">
    <property type="entry name" value="Chal_sti_synt_N"/>
    <property type="match status" value="1"/>
</dbReference>
<comment type="caution">
    <text evidence="3">The sequence shown here is derived from an EMBL/GenBank/DDBJ whole genome shotgun (WGS) entry which is preliminary data.</text>
</comment>
<evidence type="ECO:0000313" key="3">
    <source>
        <dbReference type="EMBL" id="GAA3089425.1"/>
    </source>
</evidence>
<dbReference type="InterPro" id="IPR011141">
    <property type="entry name" value="Polyketide_synthase_type-III"/>
</dbReference>
<accession>A0ABP6M8P7</accession>
<keyword evidence="4" id="KW-1185">Reference proteome</keyword>
<name>A0ABP6M8P7_9ACTN</name>
<evidence type="ECO:0000256" key="1">
    <source>
        <dbReference type="ARBA" id="ARBA00022679"/>
    </source>
</evidence>
<protein>
    <submittedName>
        <fullName evidence="3">1,3,6,8-tetrahydroxynaphthalene synthase</fullName>
    </submittedName>
</protein>
<dbReference type="EMBL" id="BAAAUG010000022">
    <property type="protein sequence ID" value="GAA3089425.1"/>
    <property type="molecule type" value="Genomic_DNA"/>
</dbReference>
<proteinExistence type="predicted"/>
<dbReference type="PANTHER" id="PTHR11877">
    <property type="entry name" value="HYDROXYMETHYLGLUTARYL-COA SYNTHASE"/>
    <property type="match status" value="1"/>
</dbReference>
<sequence length="347" mass="36719">MPVYVSRPTTVLGDHKVTTSEIADDILAHHPDHPRLRAILRVVGNCGVRTRHFTRPLNSPTVSGSGDMGERARVAFGDALAMAERAAVTALDTAGLTAGDIDAIVTTHTTSWAIPNLDVNLIERLGLRPTVRRLALTTVACPGGAHTLIRASELIAARPASKILVVGAEVLSAIYQHSDTSIESMIYKALFGDSASAAVVTDTPLGPGLAIDDTFEYVLADSLDRQRGRIDVDGIHFDSSKKALSAAAEVLPHFKDWYGPTETPDFAVIHPGSPRIISDTTDALGLTAHDARHSTDTLADEGNLGGVSVLRVLERTHGDPPADGARGVMVAFGPGFATAALRCHWQA</sequence>
<keyword evidence="1" id="KW-0808">Transferase</keyword>
<dbReference type="InterPro" id="IPR016039">
    <property type="entry name" value="Thiolase-like"/>
</dbReference>
<dbReference type="SUPFAM" id="SSF53901">
    <property type="entry name" value="Thiolase-like"/>
    <property type="match status" value="2"/>
</dbReference>
<feature type="domain" description="Chalcone/stilbene synthase N-terminal" evidence="2">
    <location>
        <begin position="63"/>
        <end position="204"/>
    </location>
</feature>
<dbReference type="PANTHER" id="PTHR11877:SF46">
    <property type="entry name" value="TYPE III POLYKETIDE SYNTHASE A"/>
    <property type="match status" value="1"/>
</dbReference>
<reference evidence="4" key="1">
    <citation type="journal article" date="2019" name="Int. J. Syst. Evol. Microbiol.">
        <title>The Global Catalogue of Microorganisms (GCM) 10K type strain sequencing project: providing services to taxonomists for standard genome sequencing and annotation.</title>
        <authorList>
            <consortium name="The Broad Institute Genomics Platform"/>
            <consortium name="The Broad Institute Genome Sequencing Center for Infectious Disease"/>
            <person name="Wu L."/>
            <person name="Ma J."/>
        </authorList>
    </citation>
    <scope>NUCLEOTIDE SEQUENCE [LARGE SCALE GENOMIC DNA]</scope>
    <source>
        <strain evidence="4">JCM 9092</strain>
    </source>
</reference>
<dbReference type="RefSeq" id="WP_344519330.1">
    <property type="nucleotide sequence ID" value="NZ_BAAAUG010000022.1"/>
</dbReference>
<dbReference type="Proteomes" id="UP001501637">
    <property type="component" value="Unassembled WGS sequence"/>
</dbReference>
<evidence type="ECO:0000259" key="2">
    <source>
        <dbReference type="Pfam" id="PF00195"/>
    </source>
</evidence>